<sequence length="93" mass="11102">MTRFPLWPYLKLLFCMWLVLPIFNGAAFLYENYVRKYVRIGSYVSSNYSAEQRRAIQLMSLDARKAVERYIERYGPEAFDRVIDAAEKEARKH</sequence>
<dbReference type="EMBL" id="JAGYWB010000007">
    <property type="protein sequence ID" value="KAI0515703.1"/>
    <property type="molecule type" value="Genomic_DNA"/>
</dbReference>
<evidence type="ECO:0000313" key="2">
    <source>
        <dbReference type="EMBL" id="KAI0515703.1"/>
    </source>
</evidence>
<keyword evidence="1" id="KW-0472">Membrane</keyword>
<feature type="transmembrane region" description="Helical" evidence="1">
    <location>
        <begin position="6"/>
        <end position="30"/>
    </location>
</feature>
<accession>A0A8T3BQQ5</accession>
<keyword evidence="1" id="KW-0812">Transmembrane</keyword>
<comment type="caution">
    <text evidence="1">Lacks conserved residue(s) required for the propagation of feature annotation.</text>
</comment>
<keyword evidence="3" id="KW-1185">Reference proteome</keyword>
<name>A0A8T3BQQ5_DENNO</name>
<dbReference type="AlphaFoldDB" id="A0A8T3BQQ5"/>
<comment type="caution">
    <text evidence="2">The sequence shown here is derived from an EMBL/GenBank/DDBJ whole genome shotgun (WGS) entry which is preliminary data.</text>
</comment>
<dbReference type="PANTHER" id="PTHR12300">
    <property type="entry name" value="HVA22-LIKE PROTEINS"/>
    <property type="match status" value="1"/>
</dbReference>
<dbReference type="InterPro" id="IPR004345">
    <property type="entry name" value="TB2_DP1_HVA22"/>
</dbReference>
<comment type="similarity">
    <text evidence="1">Belongs to the DP1 family.</text>
</comment>
<dbReference type="OrthoDB" id="10009287at2759"/>
<comment type="subcellular location">
    <subcellularLocation>
        <location evidence="1">Membrane</location>
        <topology evidence="1">Multi-pass membrane protein</topology>
    </subcellularLocation>
</comment>
<proteinExistence type="inferred from homology"/>
<dbReference type="Proteomes" id="UP000829196">
    <property type="component" value="Unassembled WGS sequence"/>
</dbReference>
<keyword evidence="1" id="KW-1133">Transmembrane helix</keyword>
<gene>
    <name evidence="2" type="ORF">KFK09_008369</name>
</gene>
<dbReference type="SMR" id="A0A8T3BQQ5"/>
<dbReference type="GO" id="GO:0016020">
    <property type="term" value="C:membrane"/>
    <property type="evidence" value="ECO:0007669"/>
    <property type="project" value="UniProtKB-SubCell"/>
</dbReference>
<evidence type="ECO:0000256" key="1">
    <source>
        <dbReference type="RuleBase" id="RU362006"/>
    </source>
</evidence>
<dbReference type="Pfam" id="PF03134">
    <property type="entry name" value="TB2_DP1_HVA22"/>
    <property type="match status" value="1"/>
</dbReference>
<reference evidence="2" key="1">
    <citation type="journal article" date="2022" name="Front. Genet.">
        <title>Chromosome-Scale Assembly of the Dendrobium nobile Genome Provides Insights Into the Molecular Mechanism of the Biosynthesis of the Medicinal Active Ingredient of Dendrobium.</title>
        <authorList>
            <person name="Xu Q."/>
            <person name="Niu S.-C."/>
            <person name="Li K.-L."/>
            <person name="Zheng P.-J."/>
            <person name="Zhang X.-J."/>
            <person name="Jia Y."/>
            <person name="Liu Y."/>
            <person name="Niu Y.-X."/>
            <person name="Yu L.-H."/>
            <person name="Chen D.-F."/>
            <person name="Zhang G.-Q."/>
        </authorList>
    </citation>
    <scope>NUCLEOTIDE SEQUENCE</scope>
    <source>
        <tissue evidence="2">Leaf</tissue>
    </source>
</reference>
<organism evidence="2 3">
    <name type="scientific">Dendrobium nobile</name>
    <name type="common">Orchid</name>
    <dbReference type="NCBI Taxonomy" id="94219"/>
    <lineage>
        <taxon>Eukaryota</taxon>
        <taxon>Viridiplantae</taxon>
        <taxon>Streptophyta</taxon>
        <taxon>Embryophyta</taxon>
        <taxon>Tracheophyta</taxon>
        <taxon>Spermatophyta</taxon>
        <taxon>Magnoliopsida</taxon>
        <taxon>Liliopsida</taxon>
        <taxon>Asparagales</taxon>
        <taxon>Orchidaceae</taxon>
        <taxon>Epidendroideae</taxon>
        <taxon>Malaxideae</taxon>
        <taxon>Dendrobiinae</taxon>
        <taxon>Dendrobium</taxon>
    </lineage>
</organism>
<protein>
    <recommendedName>
        <fullName evidence="1">HVA22-like protein</fullName>
    </recommendedName>
</protein>
<dbReference type="PANTHER" id="PTHR12300:SF99">
    <property type="entry name" value="HVA22-LIKE PROTEIN F"/>
    <property type="match status" value="1"/>
</dbReference>
<evidence type="ECO:0000313" key="3">
    <source>
        <dbReference type="Proteomes" id="UP000829196"/>
    </source>
</evidence>